<proteinExistence type="predicted"/>
<feature type="transmembrane region" description="Helical" evidence="1">
    <location>
        <begin position="23"/>
        <end position="48"/>
    </location>
</feature>
<organism evidence="2 3">
    <name type="scientific">Runella slithyformis (strain ATCC 29530 / DSM 19594 / LMG 11500 / NCIMB 11436 / LSU 4)</name>
    <dbReference type="NCBI Taxonomy" id="761193"/>
    <lineage>
        <taxon>Bacteria</taxon>
        <taxon>Pseudomonadati</taxon>
        <taxon>Bacteroidota</taxon>
        <taxon>Cytophagia</taxon>
        <taxon>Cytophagales</taxon>
        <taxon>Spirosomataceae</taxon>
        <taxon>Runella</taxon>
    </lineage>
</organism>
<accession>A0A7U4E6S2</accession>
<keyword evidence="1" id="KW-0812">Transmembrane</keyword>
<dbReference type="KEGG" id="rsi:Runsl_3070"/>
<evidence type="ECO:0000256" key="1">
    <source>
        <dbReference type="SAM" id="Phobius"/>
    </source>
</evidence>
<evidence type="ECO:0000313" key="3">
    <source>
        <dbReference type="Proteomes" id="UP000000493"/>
    </source>
</evidence>
<protein>
    <submittedName>
        <fullName evidence="2">Uncharacterized protein</fullName>
    </submittedName>
</protein>
<evidence type="ECO:0000313" key="2">
    <source>
        <dbReference type="EMBL" id="AEI49454.1"/>
    </source>
</evidence>
<dbReference type="Proteomes" id="UP000000493">
    <property type="component" value="Chromosome"/>
</dbReference>
<keyword evidence="1" id="KW-0472">Membrane</keyword>
<reference evidence="3" key="1">
    <citation type="submission" date="2011-06" db="EMBL/GenBank/DDBJ databases">
        <title>The complete genome of chromosome of Runella slithyformis DSM 19594.</title>
        <authorList>
            <consortium name="US DOE Joint Genome Institute (JGI-PGF)"/>
            <person name="Lucas S."/>
            <person name="Han J."/>
            <person name="Lapidus A."/>
            <person name="Bruce D."/>
            <person name="Goodwin L."/>
            <person name="Pitluck S."/>
            <person name="Peters L."/>
            <person name="Kyrpides N."/>
            <person name="Mavromatis K."/>
            <person name="Ivanova N."/>
            <person name="Ovchinnikova G."/>
            <person name="Zhang X."/>
            <person name="Misra M."/>
            <person name="Detter J.C."/>
            <person name="Tapia R."/>
            <person name="Han C."/>
            <person name="Land M."/>
            <person name="Hauser L."/>
            <person name="Markowitz V."/>
            <person name="Cheng J.-F."/>
            <person name="Hugenholtz P."/>
            <person name="Woyke T."/>
            <person name="Wu D."/>
            <person name="Tindall B."/>
            <person name="Faehrich R."/>
            <person name="Brambilla E."/>
            <person name="Klenk H.-P."/>
            <person name="Eisen J.A."/>
        </authorList>
    </citation>
    <scope>NUCLEOTIDE SEQUENCE [LARGE SCALE GENOMIC DNA]</scope>
    <source>
        <strain evidence="3">ATCC 29530 / DSM 19594 / LMG 11500 / NCIMB 11436 / LSU 4</strain>
    </source>
</reference>
<gene>
    <name evidence="2" type="ordered locus">Runsl_3070</name>
</gene>
<keyword evidence="3" id="KW-1185">Reference proteome</keyword>
<reference evidence="2 3" key="2">
    <citation type="journal article" date="2012" name="Stand. Genomic Sci.">
        <title>Complete genome sequence of the aquatic bacterium Runella slithyformis type strain (LSU 4(T)).</title>
        <authorList>
            <person name="Copeland A."/>
            <person name="Zhang X."/>
            <person name="Misra M."/>
            <person name="Lapidus A."/>
            <person name="Nolan M."/>
            <person name="Lucas S."/>
            <person name="Deshpande S."/>
            <person name="Cheng J.F."/>
            <person name="Tapia R."/>
            <person name="Goodwin L.A."/>
            <person name="Pitluck S."/>
            <person name="Liolios K."/>
            <person name="Pagani I."/>
            <person name="Ivanova N."/>
            <person name="Mikhailova N."/>
            <person name="Pati A."/>
            <person name="Chen A."/>
            <person name="Palaniappan K."/>
            <person name="Land M."/>
            <person name="Hauser L."/>
            <person name="Pan C."/>
            <person name="Jeffries C.D."/>
            <person name="Detter J.C."/>
            <person name="Brambilla E.M."/>
            <person name="Rohde M."/>
            <person name="Djao O.D."/>
            <person name="Goker M."/>
            <person name="Sikorski J."/>
            <person name="Tindall B.J."/>
            <person name="Woyke T."/>
            <person name="Bristow J."/>
            <person name="Eisen J.A."/>
            <person name="Markowitz V."/>
            <person name="Hugenholtz P."/>
            <person name="Kyrpides N.C."/>
            <person name="Klenk H.P."/>
            <person name="Mavromatis K."/>
        </authorList>
    </citation>
    <scope>NUCLEOTIDE SEQUENCE [LARGE SCALE GENOMIC DNA]</scope>
    <source>
        <strain evidence="3">ATCC 29530 / DSM 19594 / LMG 11500 / NCIMB 11436 / LSU 4</strain>
    </source>
</reference>
<keyword evidence="1" id="KW-1133">Transmembrane helix</keyword>
<name>A0A7U4E6S2_RUNSL</name>
<dbReference type="AlphaFoldDB" id="A0A7U4E6S2"/>
<dbReference type="EMBL" id="CP002859">
    <property type="protein sequence ID" value="AEI49454.1"/>
    <property type="molecule type" value="Genomic_DNA"/>
</dbReference>
<sequence length="52" mass="5927">MLRKLSRADTTELLNLIKIYHKAFLFSAFSGFLLGLFLHSGPLIKLFFNILG</sequence>